<feature type="region of interest" description="Disordered" evidence="5">
    <location>
        <begin position="1047"/>
        <end position="1097"/>
    </location>
</feature>
<dbReference type="InterPro" id="IPR001214">
    <property type="entry name" value="SET_dom"/>
</dbReference>
<keyword evidence="2" id="KW-0863">Zinc-finger</keyword>
<feature type="compositionally biased region" description="Basic and acidic residues" evidence="5">
    <location>
        <begin position="1047"/>
        <end position="1075"/>
    </location>
</feature>
<dbReference type="CDD" id="cd15550">
    <property type="entry name" value="PHD_MLL5"/>
    <property type="match status" value="1"/>
</dbReference>
<dbReference type="GO" id="GO:0006325">
    <property type="term" value="P:chromatin organization"/>
    <property type="evidence" value="ECO:0007669"/>
    <property type="project" value="UniProtKB-KW"/>
</dbReference>
<dbReference type="InterPro" id="IPR011011">
    <property type="entry name" value="Znf_FYVE_PHD"/>
</dbReference>
<feature type="compositionally biased region" description="Basic and acidic residues" evidence="5">
    <location>
        <begin position="600"/>
        <end position="614"/>
    </location>
</feature>
<dbReference type="SMART" id="SM00249">
    <property type="entry name" value="PHD"/>
    <property type="match status" value="1"/>
</dbReference>
<dbReference type="EMBL" id="JADGJW010000210">
    <property type="protein sequence ID" value="KAJ3221764.1"/>
    <property type="molecule type" value="Genomic_DNA"/>
</dbReference>
<dbReference type="PANTHER" id="PTHR46462:SF3">
    <property type="entry name" value="UPSET, ISOFORM A"/>
    <property type="match status" value="1"/>
</dbReference>
<feature type="compositionally biased region" description="Basic and acidic residues" evidence="5">
    <location>
        <begin position="1207"/>
        <end position="1220"/>
    </location>
</feature>
<feature type="compositionally biased region" description="Basic and acidic residues" evidence="5">
    <location>
        <begin position="122"/>
        <end position="131"/>
    </location>
</feature>
<reference evidence="7" key="1">
    <citation type="submission" date="2020-05" db="EMBL/GenBank/DDBJ databases">
        <title>Phylogenomic resolution of chytrid fungi.</title>
        <authorList>
            <person name="Stajich J.E."/>
            <person name="Amses K."/>
            <person name="Simmons R."/>
            <person name="Seto K."/>
            <person name="Myers J."/>
            <person name="Bonds A."/>
            <person name="Quandt C.A."/>
            <person name="Barry K."/>
            <person name="Liu P."/>
            <person name="Grigoriev I."/>
            <person name="Longcore J.E."/>
            <person name="James T.Y."/>
        </authorList>
    </citation>
    <scope>NUCLEOTIDE SEQUENCE</scope>
    <source>
        <strain evidence="7">JEL0476</strain>
    </source>
</reference>
<dbReference type="GO" id="GO:0034967">
    <property type="term" value="C:Set3 complex"/>
    <property type="evidence" value="ECO:0007669"/>
    <property type="project" value="TreeGrafter"/>
</dbReference>
<comment type="caution">
    <text evidence="7">The sequence shown here is derived from an EMBL/GenBank/DDBJ whole genome shotgun (WGS) entry which is preliminary data.</text>
</comment>
<feature type="domain" description="SET" evidence="6">
    <location>
        <begin position="324"/>
        <end position="489"/>
    </location>
</feature>
<feature type="region of interest" description="Disordered" evidence="5">
    <location>
        <begin position="904"/>
        <end position="960"/>
    </location>
</feature>
<feature type="compositionally biased region" description="Polar residues" evidence="5">
    <location>
        <begin position="924"/>
        <end position="934"/>
    </location>
</feature>
<dbReference type="GO" id="GO:0008270">
    <property type="term" value="F:zinc ion binding"/>
    <property type="evidence" value="ECO:0007669"/>
    <property type="project" value="UniProtKB-KW"/>
</dbReference>
<feature type="compositionally biased region" description="Basic and acidic residues" evidence="5">
    <location>
        <begin position="1154"/>
        <end position="1170"/>
    </location>
</feature>
<dbReference type="SUPFAM" id="SSF57903">
    <property type="entry name" value="FYVE/PHD zinc finger"/>
    <property type="match status" value="1"/>
</dbReference>
<feature type="compositionally biased region" description="Basic and acidic residues" evidence="5">
    <location>
        <begin position="998"/>
        <end position="1014"/>
    </location>
</feature>
<dbReference type="Gene3D" id="3.30.40.10">
    <property type="entry name" value="Zinc/RING finger domain, C3HC4 (zinc finger)"/>
    <property type="match status" value="1"/>
</dbReference>
<dbReference type="Pfam" id="PF20826">
    <property type="entry name" value="PHD_5"/>
    <property type="match status" value="1"/>
</dbReference>
<evidence type="ECO:0000313" key="8">
    <source>
        <dbReference type="Proteomes" id="UP001211065"/>
    </source>
</evidence>
<evidence type="ECO:0000256" key="1">
    <source>
        <dbReference type="ARBA" id="ARBA00022723"/>
    </source>
</evidence>
<keyword evidence="4" id="KW-0156">Chromatin regulator</keyword>
<feature type="compositionally biased region" description="Low complexity" evidence="5">
    <location>
        <begin position="942"/>
        <end position="955"/>
    </location>
</feature>
<dbReference type="PANTHER" id="PTHR46462">
    <property type="entry name" value="UPSET, ISOFORM A"/>
    <property type="match status" value="1"/>
</dbReference>
<evidence type="ECO:0000259" key="6">
    <source>
        <dbReference type="PROSITE" id="PS50280"/>
    </source>
</evidence>
<dbReference type="GO" id="GO:0006355">
    <property type="term" value="P:regulation of DNA-templated transcription"/>
    <property type="evidence" value="ECO:0007669"/>
    <property type="project" value="TreeGrafter"/>
</dbReference>
<gene>
    <name evidence="7" type="primary">MLL5_1</name>
    <name evidence="7" type="ORF">HK099_003154</name>
</gene>
<feature type="region of interest" description="Disordered" evidence="5">
    <location>
        <begin position="1116"/>
        <end position="1220"/>
    </location>
</feature>
<evidence type="ECO:0000313" key="7">
    <source>
        <dbReference type="EMBL" id="KAJ3221764.1"/>
    </source>
</evidence>
<evidence type="ECO:0000256" key="4">
    <source>
        <dbReference type="ARBA" id="ARBA00022853"/>
    </source>
</evidence>
<dbReference type="AlphaFoldDB" id="A0AAD5U2B6"/>
<dbReference type="PROSITE" id="PS50280">
    <property type="entry name" value="SET"/>
    <property type="match status" value="1"/>
</dbReference>
<feature type="compositionally biased region" description="Basic and acidic residues" evidence="5">
    <location>
        <begin position="97"/>
        <end position="106"/>
    </location>
</feature>
<evidence type="ECO:0000256" key="3">
    <source>
        <dbReference type="ARBA" id="ARBA00022833"/>
    </source>
</evidence>
<dbReference type="Proteomes" id="UP001211065">
    <property type="component" value="Unassembled WGS sequence"/>
</dbReference>
<sequence length="1220" mass="139264">MSVSDQIRCICGITDDDGYSIQCETCFVWQHVECVLDGEKEPELYYCEQCKPRNMDVTRAVGIQMDNRRKAKTDKPRRSYVRKDKEQRISPKKPKRKERDSRFSGKDDEDLNLTSPTFTKRSIKEDQDQNSRKSMKPFKKKADFGVESPGSLDDDNPTVLQYFNERNAVSFNDSSYNLENNKSPTLFSMELDAILDNIKDYNKNFSSENYLTRDGSSIKFDDLYQEQYQMYKNDRQFAFSNRFLNRDIENLITAVCKKLQNEILQISNSVGENENSSVLPWGGKVGWTFFEDSPEEKCEDNLNFHPIVIDQEAFESILGLVTVEEIEYSDTDQSGLFCTSNIVPKGLISEINGTLSFFSDVGGYIVNNEFLKEGNYTDKPKFLIPPYVFMHPAKIFSRNGSFLQNQVVVDSRKIGSADGRFVRSYCGGDPMVEYLCNAELRTVFIISQDEEGDTSRSKLNYLKPWDQLKLCIFSTKLIKATEEVVIDCSKGPYNVLYHSCVCKNEKLCIIKQARITPNCEAVTPFLSYELQPMTSDLKNVKHLEGQSNTCFNKLEKDVGAMKKIWLKKLQKESLLKNETQLTSPNNEAVPSSFNEAETKYRSESNKNDALDIKESNSNTKDSNTELKECIPQPKKIRLGEYLESRSHAEKFSDKSLSATAQSVTTCDATNLPDKKGNVDAKDEAEPALTNPPVNIKKVVSLKDFMLKKGLSLQTSSNNLISEPGTVLSEKPKSENLNLPVVNSPKELEPEDVGYFPVQPFSFAKNLEKKMAIDEPTQLVKVPEKLFAPLFNETSKNNDSITSPLKSTDESNNVFKTGKSVVADPVSLPKLNVTLLNDGNSSITNEDQKDAELLHQSPLNLVKTPNPSLSNFSRLSHSATDIQRHGSLDLPNRSSVAEIPRVLPMHQHQQQRSQNELSLEHTPQRQHSGHSVSEQRSAEHRSSTSSNPKKSSPITTAPSALSDVMDIPMSTDKNLLTQFLNNDASLTKKFEGTSGEATDNTKTRKYDVPKDERSFQRNTLRSRNSEKDWGGSSRIHSHDELNRLDDREPYFRGESGWDRRNNNRYDRIPGRGRPGEFSRGVNRFRGSNNRFRDRGDYDRDYDRDFDLRNERDYDNRNEREFESRNSGDYELSSEEGERLGSPYRIPVGRGASDWSNERVSDRNRPIFDNRHPHYPMRRYIDPRGEPRWPGRGAGPRNPDNQNRYSLPESRREWSVDRQMDP</sequence>
<proteinExistence type="predicted"/>
<protein>
    <submittedName>
        <fullName evidence="7">Myeloid lymphoid or mixed-lineage leukemia 5 (Trithorax, )</fullName>
    </submittedName>
</protein>
<name>A0AAD5U2B6_9FUNG</name>
<dbReference type="Gene3D" id="2.170.270.10">
    <property type="entry name" value="SET domain"/>
    <property type="match status" value="1"/>
</dbReference>
<feature type="compositionally biased region" description="Basic and acidic residues" evidence="5">
    <location>
        <begin position="1116"/>
        <end position="1126"/>
    </location>
</feature>
<evidence type="ECO:0000256" key="2">
    <source>
        <dbReference type="ARBA" id="ARBA00022771"/>
    </source>
</evidence>
<keyword evidence="3" id="KW-0862">Zinc</keyword>
<dbReference type="GO" id="GO:0070210">
    <property type="term" value="C:Rpd3L-Expanded complex"/>
    <property type="evidence" value="ECO:0007669"/>
    <property type="project" value="TreeGrafter"/>
</dbReference>
<dbReference type="InterPro" id="IPR013083">
    <property type="entry name" value="Znf_RING/FYVE/PHD"/>
</dbReference>
<keyword evidence="8" id="KW-1185">Reference proteome</keyword>
<organism evidence="7 8">
    <name type="scientific">Clydaea vesicula</name>
    <dbReference type="NCBI Taxonomy" id="447962"/>
    <lineage>
        <taxon>Eukaryota</taxon>
        <taxon>Fungi</taxon>
        <taxon>Fungi incertae sedis</taxon>
        <taxon>Chytridiomycota</taxon>
        <taxon>Chytridiomycota incertae sedis</taxon>
        <taxon>Chytridiomycetes</taxon>
        <taxon>Lobulomycetales</taxon>
        <taxon>Lobulomycetaceae</taxon>
        <taxon>Clydaea</taxon>
    </lineage>
</organism>
<keyword evidence="1" id="KW-0479">Metal-binding</keyword>
<accession>A0AAD5U2B6</accession>
<dbReference type="InterPro" id="IPR019786">
    <property type="entry name" value="Zinc_finger_PHD-type_CS"/>
</dbReference>
<feature type="compositionally biased region" description="Basic and acidic residues" evidence="5">
    <location>
        <begin position="73"/>
        <end position="89"/>
    </location>
</feature>
<feature type="compositionally biased region" description="Basic and acidic residues" evidence="5">
    <location>
        <begin position="1177"/>
        <end position="1187"/>
    </location>
</feature>
<feature type="region of interest" description="Disordered" evidence="5">
    <location>
        <begin position="600"/>
        <end position="624"/>
    </location>
</feature>
<feature type="region of interest" description="Disordered" evidence="5">
    <location>
        <begin position="65"/>
        <end position="152"/>
    </location>
</feature>
<evidence type="ECO:0000256" key="5">
    <source>
        <dbReference type="SAM" id="MobiDB-lite"/>
    </source>
</evidence>
<dbReference type="InterPro" id="IPR046341">
    <property type="entry name" value="SET_dom_sf"/>
</dbReference>
<dbReference type="InterPro" id="IPR001965">
    <property type="entry name" value="Znf_PHD"/>
</dbReference>
<feature type="compositionally biased region" description="Polar residues" evidence="5">
    <location>
        <begin position="906"/>
        <end position="916"/>
    </location>
</feature>
<feature type="region of interest" description="Disordered" evidence="5">
    <location>
        <begin position="989"/>
        <end position="1035"/>
    </location>
</feature>
<dbReference type="PROSITE" id="PS01359">
    <property type="entry name" value="ZF_PHD_1"/>
    <property type="match status" value="1"/>
</dbReference>